<gene>
    <name evidence="8" type="ORF">SAMN04488057_105179</name>
</gene>
<feature type="transmembrane region" description="Helical" evidence="6">
    <location>
        <begin position="44"/>
        <end position="63"/>
    </location>
</feature>
<evidence type="ECO:0000256" key="6">
    <source>
        <dbReference type="SAM" id="Phobius"/>
    </source>
</evidence>
<keyword evidence="2" id="KW-1003">Cell membrane</keyword>
<dbReference type="RefSeq" id="WP_073094421.1">
    <property type="nucleotide sequence ID" value="NZ_FRCY01000005.1"/>
</dbReference>
<feature type="transmembrane region" description="Helical" evidence="6">
    <location>
        <begin position="21"/>
        <end position="38"/>
    </location>
</feature>
<protein>
    <submittedName>
        <fullName evidence="8">Integral membrane protein</fullName>
    </submittedName>
</protein>
<dbReference type="OrthoDB" id="1121311at2"/>
<feature type="transmembrane region" description="Helical" evidence="6">
    <location>
        <begin position="75"/>
        <end position="92"/>
    </location>
</feature>
<name>A0A1M7NAZ8_9BACT</name>
<evidence type="ECO:0000256" key="2">
    <source>
        <dbReference type="ARBA" id="ARBA00022475"/>
    </source>
</evidence>
<comment type="subcellular location">
    <subcellularLocation>
        <location evidence="1">Cell membrane</location>
        <topology evidence="1">Multi-pass membrane protein</topology>
    </subcellularLocation>
</comment>
<keyword evidence="3 6" id="KW-0812">Transmembrane</keyword>
<evidence type="ECO:0000256" key="4">
    <source>
        <dbReference type="ARBA" id="ARBA00022989"/>
    </source>
</evidence>
<dbReference type="PANTHER" id="PTHR40077">
    <property type="entry name" value="MEMBRANE PROTEIN-RELATED"/>
    <property type="match status" value="1"/>
</dbReference>
<evidence type="ECO:0000313" key="9">
    <source>
        <dbReference type="Proteomes" id="UP000184513"/>
    </source>
</evidence>
<dbReference type="Proteomes" id="UP000184513">
    <property type="component" value="Unassembled WGS sequence"/>
</dbReference>
<evidence type="ECO:0000256" key="5">
    <source>
        <dbReference type="ARBA" id="ARBA00023136"/>
    </source>
</evidence>
<evidence type="ECO:0000313" key="8">
    <source>
        <dbReference type="EMBL" id="SHN00833.1"/>
    </source>
</evidence>
<evidence type="ECO:0000259" key="7">
    <source>
        <dbReference type="Pfam" id="PF12823"/>
    </source>
</evidence>
<dbReference type="NCBIfam" id="TIGR03954">
    <property type="entry name" value="integ_memb_HG"/>
    <property type="match status" value="1"/>
</dbReference>
<sequence length="107" mass="12589">MTNEERLAILKRFRIISLTEGVSMLILVFIAMPLKWIFELPAMVTYVGWIHGILFILYILVLFPTSRKLRWTFQNALFALIASVLPFGPFLFDRKLKKQEAVMEERK</sequence>
<keyword evidence="9" id="KW-1185">Reference proteome</keyword>
<proteinExistence type="predicted"/>
<evidence type="ECO:0000256" key="3">
    <source>
        <dbReference type="ARBA" id="ARBA00022692"/>
    </source>
</evidence>
<organism evidence="8 9">
    <name type="scientific">Cyclobacterium lianum</name>
    <dbReference type="NCBI Taxonomy" id="388280"/>
    <lineage>
        <taxon>Bacteria</taxon>
        <taxon>Pseudomonadati</taxon>
        <taxon>Bacteroidota</taxon>
        <taxon>Cytophagia</taxon>
        <taxon>Cytophagales</taxon>
        <taxon>Cyclobacteriaceae</taxon>
        <taxon>Cyclobacterium</taxon>
    </lineage>
</organism>
<dbReference type="Pfam" id="PF12823">
    <property type="entry name" value="DUF3817"/>
    <property type="match status" value="1"/>
</dbReference>
<keyword evidence="4 6" id="KW-1133">Transmembrane helix</keyword>
<feature type="domain" description="DUF3817" evidence="7">
    <location>
        <begin position="10"/>
        <end position="98"/>
    </location>
</feature>
<evidence type="ECO:0000256" key="1">
    <source>
        <dbReference type="ARBA" id="ARBA00004651"/>
    </source>
</evidence>
<dbReference type="InterPro" id="IPR023845">
    <property type="entry name" value="DUF3817_TM"/>
</dbReference>
<reference evidence="8 9" key="1">
    <citation type="submission" date="2016-11" db="EMBL/GenBank/DDBJ databases">
        <authorList>
            <person name="Jaros S."/>
            <person name="Januszkiewicz K."/>
            <person name="Wedrychowicz H."/>
        </authorList>
    </citation>
    <scope>NUCLEOTIDE SEQUENCE [LARGE SCALE GENOMIC DNA]</scope>
    <source>
        <strain evidence="8 9">CGMCC 1.6102</strain>
    </source>
</reference>
<dbReference type="AlphaFoldDB" id="A0A1M7NAZ8"/>
<accession>A0A1M7NAZ8</accession>
<dbReference type="PANTHER" id="PTHR40077:SF1">
    <property type="entry name" value="MEMBRANE PROTEIN"/>
    <property type="match status" value="1"/>
</dbReference>
<dbReference type="EMBL" id="FRCY01000005">
    <property type="protein sequence ID" value="SHN00833.1"/>
    <property type="molecule type" value="Genomic_DNA"/>
</dbReference>
<dbReference type="GO" id="GO:0005886">
    <property type="term" value="C:plasma membrane"/>
    <property type="evidence" value="ECO:0007669"/>
    <property type="project" value="UniProtKB-SubCell"/>
</dbReference>
<dbReference type="STRING" id="388280.SAMN04488057_105179"/>
<keyword evidence="5 6" id="KW-0472">Membrane</keyword>